<comment type="caution">
    <text evidence="1">The sequence shown here is derived from an EMBL/GenBank/DDBJ whole genome shotgun (WGS) entry which is preliminary data.</text>
</comment>
<protein>
    <submittedName>
        <fullName evidence="1">NAD/NADP transhydrogenase alpha subunit</fullName>
    </submittedName>
</protein>
<keyword evidence="2" id="KW-1185">Reference proteome</keyword>
<dbReference type="NCBIfam" id="TIGR04042">
    <property type="entry name" value="MSMEG_0570_fam"/>
    <property type="match status" value="1"/>
</dbReference>
<sequence length="93" mass="10610">MPAVTFTVRWPDGQETVAYSPSTVIHQHLEHNTYYPMEEFLQRAETALDAASERVRELKGFYCSAAMDTLSQLRHASRSFSQGEVHVCFTQTL</sequence>
<gene>
    <name evidence="1" type="ORF">CNQ84_04420</name>
</gene>
<evidence type="ECO:0000313" key="2">
    <source>
        <dbReference type="Proteomes" id="UP000242313"/>
    </source>
</evidence>
<dbReference type="InterPro" id="IPR023846">
    <property type="entry name" value="CHP04042_MSMEG0570"/>
</dbReference>
<dbReference type="EMBL" id="NTMR01000003">
    <property type="protein sequence ID" value="PBK05749.1"/>
    <property type="molecule type" value="Genomic_DNA"/>
</dbReference>
<proteinExistence type="predicted"/>
<name>A0A2A3MLQ8_9PSED</name>
<dbReference type="Proteomes" id="UP000242313">
    <property type="component" value="Unassembled WGS sequence"/>
</dbReference>
<evidence type="ECO:0000313" key="1">
    <source>
        <dbReference type="EMBL" id="PBK05749.1"/>
    </source>
</evidence>
<dbReference type="AlphaFoldDB" id="A0A2A3MLQ8"/>
<dbReference type="RefSeq" id="WP_096003688.1">
    <property type="nucleotide sequence ID" value="NZ_NTMR01000003.1"/>
</dbReference>
<accession>A0A2A3MLQ8</accession>
<organism evidence="1 2">
    <name type="scientific">Pseudomonas abyssi</name>
    <dbReference type="NCBI Taxonomy" id="170540"/>
    <lineage>
        <taxon>Bacteria</taxon>
        <taxon>Pseudomonadati</taxon>
        <taxon>Pseudomonadota</taxon>
        <taxon>Gammaproteobacteria</taxon>
        <taxon>Pseudomonadales</taxon>
        <taxon>Pseudomonadaceae</taxon>
        <taxon>Pseudomonas</taxon>
    </lineage>
</organism>
<reference evidence="1 2" key="1">
    <citation type="submission" date="2017-09" db="EMBL/GenBank/DDBJ databases">
        <title>Pseudomonas abyssi sp. nov. isolated from Abyssopelagic Water.</title>
        <authorList>
            <person name="Wei Y."/>
        </authorList>
    </citation>
    <scope>NUCLEOTIDE SEQUENCE [LARGE SCALE GENOMIC DNA]</scope>
    <source>
        <strain evidence="1 2">MT5</strain>
    </source>
</reference>